<evidence type="ECO:0000313" key="8">
    <source>
        <dbReference type="Proteomes" id="UP001558613"/>
    </source>
</evidence>
<dbReference type="Pfam" id="PF25600">
    <property type="entry name" value="TRIM_CC"/>
    <property type="match status" value="1"/>
</dbReference>
<evidence type="ECO:0000256" key="3">
    <source>
        <dbReference type="ARBA" id="ARBA00022833"/>
    </source>
</evidence>
<dbReference type="PANTHER" id="PTHR25465">
    <property type="entry name" value="B-BOX DOMAIN CONTAINING"/>
    <property type="match status" value="1"/>
</dbReference>
<dbReference type="Gene3D" id="3.30.160.60">
    <property type="entry name" value="Classic Zinc Finger"/>
    <property type="match status" value="1"/>
</dbReference>
<dbReference type="Pfam" id="PF13765">
    <property type="entry name" value="PRY"/>
    <property type="match status" value="1"/>
</dbReference>
<sequence>MAETTLTASRSTPADLPSNPFSAPKPGPQHRSVALPSGLLPEMRNRFQRTSSSEPLASHDAQSLPPAKAPKRNFSVSAAGSNGPQCPRHGHSLELLCKTDQTCICKTCAEREHYGHSVIEAKREMNIKKSQLRILEVELQGLITVRERKIEEIQTSLAEIQVNAEQEKACTVSMFAELMQAIEKSQAELLEVVEMGQRAAELRSQAFIRELQAEISDLRNRCSTLTQFTQSQDHVSFFKAYPAYSSLPETKSWAEVALTPDPTAGAVQRNVTQMVKEFQEALKRLSAICLRPSTGIPQEIYQQKVWKVQEYAMDVTLDQNSAHPRLIISEDGKQVMPLWSPAQLSSKPVIVRFCWGTVPDPLPPHFVYNKRERQTCCTLRSKGLMAQSFRQRHKPASTARYIQDRGHSL</sequence>
<evidence type="ECO:0000259" key="6">
    <source>
        <dbReference type="PROSITE" id="PS50119"/>
    </source>
</evidence>
<dbReference type="InterPro" id="IPR051051">
    <property type="entry name" value="E3_ubiq-ligase_TRIM/RNF"/>
</dbReference>
<dbReference type="Gene3D" id="2.60.120.920">
    <property type="match status" value="1"/>
</dbReference>
<evidence type="ECO:0000313" key="7">
    <source>
        <dbReference type="EMBL" id="KAL1281975.1"/>
    </source>
</evidence>
<name>A0ABR3NYN1_9TELE</name>
<protein>
    <recommendedName>
        <fullName evidence="6">B box-type domain-containing protein</fullName>
    </recommendedName>
</protein>
<dbReference type="CDD" id="cd19769">
    <property type="entry name" value="Bbox2_TRIM16-like"/>
    <property type="match status" value="1"/>
</dbReference>
<feature type="domain" description="B box-type" evidence="6">
    <location>
        <begin position="81"/>
        <end position="121"/>
    </location>
</feature>
<dbReference type="SMART" id="SM00336">
    <property type="entry name" value="BBOX"/>
    <property type="match status" value="1"/>
</dbReference>
<dbReference type="Proteomes" id="UP001558613">
    <property type="component" value="Unassembled WGS sequence"/>
</dbReference>
<dbReference type="InterPro" id="IPR006574">
    <property type="entry name" value="PRY"/>
</dbReference>
<evidence type="ECO:0000256" key="1">
    <source>
        <dbReference type="ARBA" id="ARBA00022723"/>
    </source>
</evidence>
<comment type="caution">
    <text evidence="7">The sequence shown here is derived from an EMBL/GenBank/DDBJ whole genome shotgun (WGS) entry which is preliminary data.</text>
</comment>
<dbReference type="InterPro" id="IPR043136">
    <property type="entry name" value="B30.2/SPRY_sf"/>
</dbReference>
<proteinExistence type="predicted"/>
<gene>
    <name evidence="7" type="ORF">QQF64_000778</name>
</gene>
<evidence type="ECO:0000256" key="5">
    <source>
        <dbReference type="SAM" id="MobiDB-lite"/>
    </source>
</evidence>
<keyword evidence="2 4" id="KW-0863">Zinc-finger</keyword>
<organism evidence="7 8">
    <name type="scientific">Cirrhinus molitorella</name>
    <name type="common">mud carp</name>
    <dbReference type="NCBI Taxonomy" id="172907"/>
    <lineage>
        <taxon>Eukaryota</taxon>
        <taxon>Metazoa</taxon>
        <taxon>Chordata</taxon>
        <taxon>Craniata</taxon>
        <taxon>Vertebrata</taxon>
        <taxon>Euteleostomi</taxon>
        <taxon>Actinopterygii</taxon>
        <taxon>Neopterygii</taxon>
        <taxon>Teleostei</taxon>
        <taxon>Ostariophysi</taxon>
        <taxon>Cypriniformes</taxon>
        <taxon>Cyprinidae</taxon>
        <taxon>Labeoninae</taxon>
        <taxon>Labeonini</taxon>
        <taxon>Cirrhinus</taxon>
    </lineage>
</organism>
<feature type="compositionally biased region" description="Polar residues" evidence="5">
    <location>
        <begin position="74"/>
        <end position="84"/>
    </location>
</feature>
<dbReference type="InterPro" id="IPR013320">
    <property type="entry name" value="ConA-like_dom_sf"/>
</dbReference>
<dbReference type="Pfam" id="PF00643">
    <property type="entry name" value="zf-B_box"/>
    <property type="match status" value="1"/>
</dbReference>
<dbReference type="PANTHER" id="PTHR25465:SF49">
    <property type="entry name" value="BLOODTHIRSTY-RELATED GENE FAMILY, MEMBER 1-RELATED"/>
    <property type="match status" value="1"/>
</dbReference>
<dbReference type="EMBL" id="JAYMGO010000001">
    <property type="protein sequence ID" value="KAL1281975.1"/>
    <property type="molecule type" value="Genomic_DNA"/>
</dbReference>
<keyword evidence="3" id="KW-0862">Zinc</keyword>
<feature type="compositionally biased region" description="Polar residues" evidence="5">
    <location>
        <begin position="1"/>
        <end position="12"/>
    </location>
</feature>
<dbReference type="SUPFAM" id="SSF49899">
    <property type="entry name" value="Concanavalin A-like lectins/glucanases"/>
    <property type="match status" value="1"/>
</dbReference>
<keyword evidence="8" id="KW-1185">Reference proteome</keyword>
<feature type="region of interest" description="Disordered" evidence="5">
    <location>
        <begin position="1"/>
        <end position="85"/>
    </location>
</feature>
<accession>A0ABR3NYN1</accession>
<evidence type="ECO:0000256" key="2">
    <source>
        <dbReference type="ARBA" id="ARBA00022771"/>
    </source>
</evidence>
<dbReference type="InterPro" id="IPR000315">
    <property type="entry name" value="Znf_B-box"/>
</dbReference>
<reference evidence="7 8" key="1">
    <citation type="submission" date="2023-09" db="EMBL/GenBank/DDBJ databases">
        <authorList>
            <person name="Wang M."/>
        </authorList>
    </citation>
    <scope>NUCLEOTIDE SEQUENCE [LARGE SCALE GENOMIC DNA]</scope>
    <source>
        <strain evidence="7">GT-2023</strain>
        <tissue evidence="7">Liver</tissue>
    </source>
</reference>
<dbReference type="InterPro" id="IPR058030">
    <property type="entry name" value="TRIM8/14/16/25/29/45/65_CC"/>
</dbReference>
<keyword evidence="1" id="KW-0479">Metal-binding</keyword>
<evidence type="ECO:0000256" key="4">
    <source>
        <dbReference type="PROSITE-ProRule" id="PRU00024"/>
    </source>
</evidence>
<dbReference type="PROSITE" id="PS50119">
    <property type="entry name" value="ZF_BBOX"/>
    <property type="match status" value="1"/>
</dbReference>
<dbReference type="SUPFAM" id="SSF57845">
    <property type="entry name" value="B-box zinc-binding domain"/>
    <property type="match status" value="1"/>
</dbReference>